<dbReference type="InterPro" id="IPR031802">
    <property type="entry name" value="FAM193_C"/>
</dbReference>
<feature type="compositionally biased region" description="Basic residues" evidence="4">
    <location>
        <begin position="7"/>
        <end position="16"/>
    </location>
</feature>
<feature type="compositionally biased region" description="Basic and acidic residues" evidence="4">
    <location>
        <begin position="1408"/>
        <end position="1419"/>
    </location>
</feature>
<evidence type="ECO:0000256" key="3">
    <source>
        <dbReference type="ARBA" id="ARBA00023054"/>
    </source>
</evidence>
<feature type="compositionally biased region" description="Polar residues" evidence="4">
    <location>
        <begin position="801"/>
        <end position="818"/>
    </location>
</feature>
<feature type="compositionally biased region" description="Polar residues" evidence="4">
    <location>
        <begin position="1257"/>
        <end position="1266"/>
    </location>
</feature>
<feature type="compositionally biased region" description="Basic residues" evidence="4">
    <location>
        <begin position="1332"/>
        <end position="1344"/>
    </location>
</feature>
<feature type="compositionally biased region" description="Low complexity" evidence="4">
    <location>
        <begin position="1000"/>
        <end position="1009"/>
    </location>
</feature>
<protein>
    <recommendedName>
        <fullName evidence="5">FAM193 C-terminal domain-containing protein</fullName>
    </recommendedName>
</protein>
<dbReference type="PANTHER" id="PTHR15109">
    <property type="entry name" value="AGAP004327-PA"/>
    <property type="match status" value="1"/>
</dbReference>
<feature type="compositionally biased region" description="Polar residues" evidence="4">
    <location>
        <begin position="1434"/>
        <end position="1450"/>
    </location>
</feature>
<feature type="region of interest" description="Disordered" evidence="4">
    <location>
        <begin position="1109"/>
        <end position="1345"/>
    </location>
</feature>
<keyword evidence="7" id="KW-1185">Reference proteome</keyword>
<sequence>MNSVEKKKIKKRKTKKGVLTPNSSTCEQSGLPKATTEELDQIQKLMDAEDVDTPIPAMSRASNPYLGGEKCLLCRCDRPDPPKDKDNSVNKAGHPEMGLSQLPLWVCPECKKTVEEGVDDKRTAMDSSLFDSDTLPFLPDVNLGGFNSDTFTNANSCTCDACQERKQIESEHEQETVELQQCWTELRGVVRCVYREGVPLLSKDGSKTKLPDISKVKELVHRLVARDPHQLYQRLESQGREYVIEMKVRLLKQLTTGHKTPQQAKQFVSMLLEEYFKICTAAKTLASFLQELELEHLKRFNLTWELHNKHLFQSIIYTDPLVQNSLPMLITQLRLGAASKESYHEETYPNILHKYLKFDDEMSVILVVWRDCQCLLDEYNEEQAALKAKQKMLKEDWEFFKQQRKILEDQVLKNKNKNLSHNIEAQFTETMRHVLQGTKPTNQDNCHCSHCNRKKCPCDECTITHMITCGIINTDQGDGAPLGHPTHDQLIMDSSRYIIDVNPPSMSSTGSSSGSSSPIIVGKERLTLPYDELDDDDDYDIPEEINGQSGDSENDADNEAESSRAEDRTKWNRVEGSEAKCNQSQSANLDNVSVKMQSHHCQCHVCVVQQQGTSVPPTSLPTTVPPVSIAPQPASLHLYPHIHGATTLSSLQGHTSQHVRPPLHPNLYNLHNSNNFASAASKKHIGDFDSREAENYNYNTYHCQRPNDGGKAAVNAALYQQHMSNLNSSELLNAPPPLITPGGNFLPDHLPTSQTSQSQPQDPQPSKASSVPGAHGNHAQGTPCRTGKGHTHTEECFKNLQPINRTLLNRSPTRSKATTRGAEPEAPHCQKHNLPGHTVHSHGTFADSSHTYTHTNVSAPTAPSQQLQVKLTPELFRSAAINAAKEEAARVSSNQNNHSACSGQRHGNHTGHGTPPRGGASTTPQQPRNSQHNHNSHSCSHQHGQQPRQTQTDQKSGGCTSSVQLPSTVNNMSTGTASLCTEADCDAHEDNYDSVDDSCSEQSSSTSTSNQKEGKYCDCCYCEFFGHGTPPVAPTSRNYAEMREKLRERLRKKNEAKGGELSSCQQQQQQQQLMQCAQTESHTQCDSSSSNISVTVSSSEPALDDLLKYINGEGDDDGKQLSTKAAKRARQKQRKAEEKARKEEEERQRIEEEERLKEEARILEERKARQKENQQKKKKSKHKDKENSPDNSVATSQTGSKGSAKGNKGTTESVKTNHQSSQPLNSQAKKEEVRKATISDKGNLKHADTPHLKQAESNKAQNQVQTEQHKATPVSPSKVISGSPSKVIPGSPVKVTPGSPNKGQIKKLPKSQTKQDSPPLLGKQVPQQHQRQQNHFHEKSHHPTTMKIVTDISQQNIMKIPTNQHHDNLHENAKNKKSMKKQLSPPQSSESSMDMPRLSMKQQANGRGSHEMRGSHENGSHQLTNGDVEGRISSLGTLQDHQISPSCGSNKQKGRKKKKGSNDNYIDEIFMPKQDLDLESGEIDEVERELEEFKRFCFAEPSKPREKLQVNVNLKDILTKKSKSGLGCA</sequence>
<accession>A0A8S4NMX6</accession>
<dbReference type="PANTHER" id="PTHR15109:SF4">
    <property type="entry name" value="FAM193 C-TERMINAL DOMAIN-CONTAINING PROTEIN"/>
    <property type="match status" value="1"/>
</dbReference>
<feature type="compositionally biased region" description="Low complexity" evidence="4">
    <location>
        <begin position="505"/>
        <end position="517"/>
    </location>
</feature>
<feature type="compositionally biased region" description="Polar residues" evidence="4">
    <location>
        <begin position="1189"/>
        <end position="1201"/>
    </location>
</feature>
<reference evidence="6" key="1">
    <citation type="submission" date="2022-03" db="EMBL/GenBank/DDBJ databases">
        <authorList>
            <person name="Martin C."/>
        </authorList>
    </citation>
    <scope>NUCLEOTIDE SEQUENCE</scope>
</reference>
<feature type="compositionally biased region" description="Low complexity" evidence="4">
    <location>
        <begin position="924"/>
        <end position="947"/>
    </location>
</feature>
<feature type="region of interest" description="Disordered" evidence="4">
    <location>
        <begin position="530"/>
        <end position="585"/>
    </location>
</feature>
<feature type="compositionally biased region" description="Polar residues" evidence="4">
    <location>
        <begin position="891"/>
        <end position="902"/>
    </location>
</feature>
<evidence type="ECO:0000313" key="7">
    <source>
        <dbReference type="Proteomes" id="UP000749559"/>
    </source>
</evidence>
<feature type="region of interest" description="Disordered" evidence="4">
    <location>
        <begin position="1"/>
        <end position="33"/>
    </location>
</feature>
<feature type="compositionally biased region" description="Basic and acidic residues" evidence="4">
    <location>
        <begin position="1228"/>
        <end position="1256"/>
    </location>
</feature>
<feature type="compositionally biased region" description="Basic and acidic residues" evidence="4">
    <location>
        <begin position="561"/>
        <end position="578"/>
    </location>
</feature>
<dbReference type="InterPro" id="IPR029717">
    <property type="entry name" value="FAM193"/>
</dbReference>
<feature type="domain" description="FAM193 C-terminal" evidence="5">
    <location>
        <begin position="1467"/>
        <end position="1523"/>
    </location>
</feature>
<keyword evidence="2" id="KW-0597">Phosphoprotein</keyword>
<feature type="compositionally biased region" description="Polar residues" evidence="4">
    <location>
        <begin position="1274"/>
        <end position="1284"/>
    </location>
</feature>
<feature type="region of interest" description="Disordered" evidence="4">
    <location>
        <begin position="887"/>
        <end position="970"/>
    </location>
</feature>
<feature type="compositionally biased region" description="Polar residues" evidence="4">
    <location>
        <begin position="846"/>
        <end position="865"/>
    </location>
</feature>
<dbReference type="OrthoDB" id="10044608at2759"/>
<evidence type="ECO:0000256" key="4">
    <source>
        <dbReference type="SAM" id="MobiDB-lite"/>
    </source>
</evidence>
<feature type="region of interest" description="Disordered" evidence="4">
    <location>
        <begin position="991"/>
        <end position="1013"/>
    </location>
</feature>
<evidence type="ECO:0000256" key="1">
    <source>
        <dbReference type="ARBA" id="ARBA00009689"/>
    </source>
</evidence>
<organism evidence="6 7">
    <name type="scientific">Owenia fusiformis</name>
    <name type="common">Polychaete worm</name>
    <dbReference type="NCBI Taxonomy" id="6347"/>
    <lineage>
        <taxon>Eukaryota</taxon>
        <taxon>Metazoa</taxon>
        <taxon>Spiralia</taxon>
        <taxon>Lophotrochozoa</taxon>
        <taxon>Annelida</taxon>
        <taxon>Polychaeta</taxon>
        <taxon>Sedentaria</taxon>
        <taxon>Canalipalpata</taxon>
        <taxon>Sabellida</taxon>
        <taxon>Oweniida</taxon>
        <taxon>Oweniidae</taxon>
        <taxon>Owenia</taxon>
    </lineage>
</organism>
<feature type="region of interest" description="Disordered" evidence="4">
    <location>
        <begin position="1373"/>
        <end position="1465"/>
    </location>
</feature>
<feature type="compositionally biased region" description="Basic and acidic residues" evidence="4">
    <location>
        <begin position="1134"/>
        <end position="1175"/>
    </location>
</feature>
<dbReference type="EMBL" id="CAIIXF020000005">
    <property type="protein sequence ID" value="CAH1782955.1"/>
    <property type="molecule type" value="Genomic_DNA"/>
</dbReference>
<evidence type="ECO:0000256" key="2">
    <source>
        <dbReference type="ARBA" id="ARBA00022553"/>
    </source>
</evidence>
<name>A0A8S4NMX6_OWEFU</name>
<dbReference type="Pfam" id="PF15914">
    <property type="entry name" value="FAM193_C"/>
    <property type="match status" value="1"/>
</dbReference>
<feature type="region of interest" description="Disordered" evidence="4">
    <location>
        <begin position="728"/>
        <end position="865"/>
    </location>
</feature>
<feature type="compositionally biased region" description="Polar residues" evidence="4">
    <location>
        <begin position="1208"/>
        <end position="1227"/>
    </location>
</feature>
<proteinExistence type="inferred from homology"/>
<feature type="region of interest" description="Disordered" evidence="4">
    <location>
        <begin position="501"/>
        <end position="520"/>
    </location>
</feature>
<dbReference type="Proteomes" id="UP000749559">
    <property type="component" value="Unassembled WGS sequence"/>
</dbReference>
<feature type="compositionally biased region" description="Low complexity" evidence="4">
    <location>
        <begin position="751"/>
        <end position="766"/>
    </location>
</feature>
<feature type="compositionally biased region" description="Acidic residues" evidence="4">
    <location>
        <begin position="531"/>
        <end position="543"/>
    </location>
</feature>
<comment type="similarity">
    <text evidence="1">Belongs to the FAM193 family.</text>
</comment>
<gene>
    <name evidence="6" type="ORF">OFUS_LOCUS9351</name>
</gene>
<evidence type="ECO:0000313" key="6">
    <source>
        <dbReference type="EMBL" id="CAH1782955.1"/>
    </source>
</evidence>
<comment type="caution">
    <text evidence="6">The sequence shown here is derived from an EMBL/GenBank/DDBJ whole genome shotgun (WGS) entry which is preliminary data.</text>
</comment>
<evidence type="ECO:0000259" key="5">
    <source>
        <dbReference type="Pfam" id="PF15914"/>
    </source>
</evidence>
<keyword evidence="3" id="KW-0175">Coiled coil</keyword>
<feature type="compositionally biased region" description="Polar residues" evidence="4">
    <location>
        <begin position="948"/>
        <end position="970"/>
    </location>
</feature>